<evidence type="ECO:0000256" key="1">
    <source>
        <dbReference type="ARBA" id="ARBA00025483"/>
    </source>
</evidence>
<sequence>MKKVNKLENFIDLLSQKSINYHDFLIKSSEIDEIKFDPKDFNMWHASGLEVVKKDNGKVTIATKDKEIKDEIFCITDIETNGGIKDGQIIEIGAVKLKNGLVLDKFESFIKADFIPEEISDLTGIKVSDLDNAPNLATVLERFKLFLGTSTFVAHNVKFDYDFISKSLEKLDYGVLLNRRICTIELARRTIPSAKYGLGSLKELLGIHNAHHRALNDAISAAIIFKVALEKLPWTVQTVEDLIHFSKTAKSVKIVEKKE</sequence>
<feature type="domain" description="Exonuclease" evidence="3">
    <location>
        <begin position="72"/>
        <end position="234"/>
    </location>
</feature>
<organism evidence="5 6">
    <name type="scientific">Campylobacter ureolyticus</name>
    <dbReference type="NCBI Taxonomy" id="827"/>
    <lineage>
        <taxon>Bacteria</taxon>
        <taxon>Pseudomonadati</taxon>
        <taxon>Campylobacterota</taxon>
        <taxon>Epsilonproteobacteria</taxon>
        <taxon>Campylobacterales</taxon>
        <taxon>Campylobacteraceae</taxon>
        <taxon>Campylobacter</taxon>
    </lineage>
</organism>
<dbReference type="GO" id="GO:0005829">
    <property type="term" value="C:cytosol"/>
    <property type="evidence" value="ECO:0007669"/>
    <property type="project" value="TreeGrafter"/>
</dbReference>
<dbReference type="PANTHER" id="PTHR30231:SF41">
    <property type="entry name" value="DNA POLYMERASE III SUBUNIT EPSILON"/>
    <property type="match status" value="1"/>
</dbReference>
<dbReference type="NCBIfam" id="TIGR00573">
    <property type="entry name" value="dnaq"/>
    <property type="match status" value="1"/>
</dbReference>
<dbReference type="EMBL" id="JAPXGP010000002">
    <property type="protein sequence ID" value="MCZ6161334.1"/>
    <property type="molecule type" value="Genomic_DNA"/>
</dbReference>
<gene>
    <name evidence="5" type="ORF">CYJ41_03090</name>
    <name evidence="4" type="ORF">O6B92_03060</name>
</gene>
<dbReference type="SMART" id="SM00479">
    <property type="entry name" value="EXOIII"/>
    <property type="match status" value="1"/>
</dbReference>
<dbReference type="InterPro" id="IPR036397">
    <property type="entry name" value="RNaseH_sf"/>
</dbReference>
<comment type="caution">
    <text evidence="5">The sequence shown here is derived from an EMBL/GenBank/DDBJ whole genome shotgun (WGS) entry which is preliminary data.</text>
</comment>
<evidence type="ECO:0000313" key="4">
    <source>
        <dbReference type="EMBL" id="MCZ6161334.1"/>
    </source>
</evidence>
<dbReference type="SUPFAM" id="SSF53098">
    <property type="entry name" value="Ribonuclease H-like"/>
    <property type="match status" value="1"/>
</dbReference>
<dbReference type="CDD" id="cd06127">
    <property type="entry name" value="DEDDh"/>
    <property type="match status" value="1"/>
</dbReference>
<dbReference type="Gene3D" id="3.30.420.10">
    <property type="entry name" value="Ribonuclease H-like superfamily/Ribonuclease H"/>
    <property type="match status" value="1"/>
</dbReference>
<dbReference type="GO" id="GO:0008408">
    <property type="term" value="F:3'-5' exonuclease activity"/>
    <property type="evidence" value="ECO:0007669"/>
    <property type="project" value="TreeGrafter"/>
</dbReference>
<dbReference type="EMBL" id="PKHU01000003">
    <property type="protein sequence ID" value="PKZ29361.1"/>
    <property type="molecule type" value="Genomic_DNA"/>
</dbReference>
<dbReference type="PANTHER" id="PTHR30231">
    <property type="entry name" value="DNA POLYMERASE III SUBUNIT EPSILON"/>
    <property type="match status" value="1"/>
</dbReference>
<dbReference type="Proteomes" id="UP000234639">
    <property type="component" value="Unassembled WGS sequence"/>
</dbReference>
<evidence type="ECO:0000256" key="2">
    <source>
        <dbReference type="ARBA" id="ARBA00026073"/>
    </source>
</evidence>
<reference evidence="4" key="2">
    <citation type="submission" date="2022-12" db="EMBL/GenBank/DDBJ databases">
        <title>Species Delineation and Comparative Genomics within the Campylobacter ureolyticus Complex.</title>
        <authorList>
            <person name="Maki J."/>
            <person name="Howard M."/>
            <person name="Connelly S."/>
            <person name="Hardy D.J."/>
            <person name="Cameron A."/>
        </authorList>
    </citation>
    <scope>NUCLEOTIDE SEQUENCE</scope>
    <source>
        <strain evidence="4">URMC_786</strain>
    </source>
</reference>
<keyword evidence="4" id="KW-0269">Exonuclease</keyword>
<dbReference type="GO" id="GO:0045004">
    <property type="term" value="P:DNA replication proofreading"/>
    <property type="evidence" value="ECO:0007669"/>
    <property type="project" value="TreeGrafter"/>
</dbReference>
<dbReference type="Pfam" id="PF00929">
    <property type="entry name" value="RNase_T"/>
    <property type="match status" value="1"/>
</dbReference>
<dbReference type="NCBIfam" id="NF006316">
    <property type="entry name" value="PRK08517.1"/>
    <property type="match status" value="1"/>
</dbReference>
<accession>A0A2I1NAH6</accession>
<keyword evidence="4" id="KW-0378">Hydrolase</keyword>
<dbReference type="GO" id="GO:0003677">
    <property type="term" value="F:DNA binding"/>
    <property type="evidence" value="ECO:0007669"/>
    <property type="project" value="InterPro"/>
</dbReference>
<dbReference type="GO" id="GO:0003887">
    <property type="term" value="F:DNA-directed DNA polymerase activity"/>
    <property type="evidence" value="ECO:0007669"/>
    <property type="project" value="InterPro"/>
</dbReference>
<comment type="subunit">
    <text evidence="2">DNA polymerase III contains a core (composed of alpha, epsilon and theta chains) that associates with a tau subunit. This core dimerizes to form the POLIII' complex. PolIII' associates with the gamma complex (composed of gamma, delta, delta', psi and chi chains) and with the beta chain to form the complete DNA polymerase III complex.</text>
</comment>
<evidence type="ECO:0000313" key="6">
    <source>
        <dbReference type="Proteomes" id="UP000234639"/>
    </source>
</evidence>
<proteinExistence type="predicted"/>
<name>A0A2I1NAH6_9BACT</name>
<dbReference type="AlphaFoldDB" id="A0A2I1NAH6"/>
<evidence type="ECO:0000313" key="5">
    <source>
        <dbReference type="EMBL" id="PKZ29361.1"/>
    </source>
</evidence>
<dbReference type="FunFam" id="3.30.420.10:FF:000045">
    <property type="entry name" value="3'-5' exonuclease DinG"/>
    <property type="match status" value="1"/>
</dbReference>
<dbReference type="RefSeq" id="WP_050335381.1">
    <property type="nucleotide sequence ID" value="NZ_JAPXGH010000002.1"/>
</dbReference>
<dbReference type="InterPro" id="IPR006054">
    <property type="entry name" value="DnaQ"/>
</dbReference>
<dbReference type="InterPro" id="IPR013520">
    <property type="entry name" value="Ribonucl_H"/>
</dbReference>
<evidence type="ECO:0000259" key="3">
    <source>
        <dbReference type="SMART" id="SM00479"/>
    </source>
</evidence>
<dbReference type="Proteomes" id="UP001075461">
    <property type="component" value="Unassembled WGS sequence"/>
</dbReference>
<dbReference type="InterPro" id="IPR012337">
    <property type="entry name" value="RNaseH-like_sf"/>
</dbReference>
<reference evidence="5 6" key="1">
    <citation type="submission" date="2017-12" db="EMBL/GenBank/DDBJ databases">
        <title>Phylogenetic diversity of female urinary microbiome.</title>
        <authorList>
            <person name="Thomas-White K."/>
            <person name="Wolfe A.J."/>
        </authorList>
    </citation>
    <scope>NUCLEOTIDE SEQUENCE [LARGE SCALE GENOMIC DNA]</scope>
    <source>
        <strain evidence="5 6">UMB0112</strain>
    </source>
</reference>
<comment type="function">
    <text evidence="1">DNA polymerase III is a complex, multichain enzyme responsible for most of the replicative synthesis in bacteria. The epsilon subunit contain the editing function and is a proofreading 3'-5' exonuclease.</text>
</comment>
<protein>
    <submittedName>
        <fullName evidence="4">3'-5' exonuclease</fullName>
    </submittedName>
    <submittedName>
        <fullName evidence="5">DNA polymerase III subunit epsilon</fullName>
    </submittedName>
</protein>
<keyword evidence="4" id="KW-0540">Nuclease</keyword>